<evidence type="ECO:0000256" key="2">
    <source>
        <dbReference type="ARBA" id="ARBA00022649"/>
    </source>
</evidence>
<accession>K6Z3Y6</accession>
<evidence type="ECO:0000313" key="5">
    <source>
        <dbReference type="Proteomes" id="UP000006327"/>
    </source>
</evidence>
<dbReference type="InterPro" id="IPR035093">
    <property type="entry name" value="RelE/ParE_toxin_dom_sf"/>
</dbReference>
<evidence type="ECO:0000313" key="4">
    <source>
        <dbReference type="EMBL" id="GAC18145.1"/>
    </source>
</evidence>
<evidence type="ECO:0000256" key="3">
    <source>
        <dbReference type="PIRNR" id="PIRNR029218"/>
    </source>
</evidence>
<protein>
    <recommendedName>
        <fullName evidence="3">Toxin</fullName>
    </recommendedName>
</protein>
<dbReference type="Gene3D" id="3.30.2310.20">
    <property type="entry name" value="RelE-like"/>
    <property type="match status" value="1"/>
</dbReference>
<dbReference type="PANTHER" id="PTHR33755:SF9">
    <property type="entry name" value="TOXIN PARE1"/>
    <property type="match status" value="1"/>
</dbReference>
<gene>
    <name evidence="4" type="ORF">GARC_1165</name>
</gene>
<name>K6Z3Y6_9ALTE</name>
<dbReference type="eggNOG" id="COG3668">
    <property type="taxonomic scope" value="Bacteria"/>
</dbReference>
<dbReference type="EMBL" id="BAEO01000014">
    <property type="protein sequence ID" value="GAC18145.1"/>
    <property type="molecule type" value="Genomic_DNA"/>
</dbReference>
<comment type="caution">
    <text evidence="4">The sequence shown here is derived from an EMBL/GenBank/DDBJ whole genome shotgun (WGS) entry which is preliminary data.</text>
</comment>
<proteinExistence type="inferred from homology"/>
<dbReference type="Pfam" id="PF05016">
    <property type="entry name" value="ParE_toxin"/>
    <property type="match status" value="1"/>
</dbReference>
<dbReference type="InterPro" id="IPR028344">
    <property type="entry name" value="ParE1/4"/>
</dbReference>
<dbReference type="InterPro" id="IPR007712">
    <property type="entry name" value="RelE/ParE_toxin"/>
</dbReference>
<dbReference type="STRING" id="493475.GARC_1165"/>
<organism evidence="4 5">
    <name type="scientific">Paraglaciecola arctica BSs20135</name>
    <dbReference type="NCBI Taxonomy" id="493475"/>
    <lineage>
        <taxon>Bacteria</taxon>
        <taxon>Pseudomonadati</taxon>
        <taxon>Pseudomonadota</taxon>
        <taxon>Gammaproteobacteria</taxon>
        <taxon>Alteromonadales</taxon>
        <taxon>Alteromonadaceae</taxon>
        <taxon>Paraglaciecola</taxon>
    </lineage>
</organism>
<evidence type="ECO:0000256" key="1">
    <source>
        <dbReference type="ARBA" id="ARBA00006226"/>
    </source>
</evidence>
<dbReference type="PIRSF" id="PIRSF029218">
    <property type="entry name" value="ParE"/>
    <property type="match status" value="1"/>
</dbReference>
<dbReference type="InterPro" id="IPR051803">
    <property type="entry name" value="TA_system_RelE-like_toxin"/>
</dbReference>
<reference evidence="4 5" key="1">
    <citation type="journal article" date="2017" name="Antonie Van Leeuwenhoek">
        <title>Rhizobium rhizosphaerae sp. nov., a novel species isolated from rice rhizosphere.</title>
        <authorList>
            <person name="Zhao J.J."/>
            <person name="Zhang J."/>
            <person name="Zhang R.J."/>
            <person name="Zhang C.W."/>
            <person name="Yin H.Q."/>
            <person name="Zhang X.X."/>
        </authorList>
    </citation>
    <scope>NUCLEOTIDE SEQUENCE [LARGE SCALE GENOMIC DNA]</scope>
    <source>
        <strain evidence="4 5">BSs20135</strain>
    </source>
</reference>
<sequence length="98" mass="11462">MKTYQLVISPIARNDLADISKYTTQNWRAKQTKGYLLSLKEDIWSLLQLPLKGVARPELIADLKSFPTSNHVIFYRITQSKVEIVRVLHKRQDPQLHF</sequence>
<keyword evidence="5" id="KW-1185">Reference proteome</keyword>
<dbReference type="Proteomes" id="UP000006327">
    <property type="component" value="Unassembled WGS sequence"/>
</dbReference>
<comment type="similarity">
    <text evidence="1 3">Belongs to the RelE toxin family.</text>
</comment>
<dbReference type="PANTHER" id="PTHR33755">
    <property type="entry name" value="TOXIN PARE1-RELATED"/>
    <property type="match status" value="1"/>
</dbReference>
<dbReference type="OrthoDB" id="516834at2"/>
<keyword evidence="2" id="KW-1277">Toxin-antitoxin system</keyword>
<dbReference type="RefSeq" id="WP_007617660.1">
    <property type="nucleotide sequence ID" value="NZ_BAEO01000014.1"/>
</dbReference>
<dbReference type="AlphaFoldDB" id="K6Z3Y6"/>